<keyword evidence="4" id="KW-1015">Disulfide bond</keyword>
<accession>A0A8S4E5S4</accession>
<evidence type="ECO:0000256" key="6">
    <source>
        <dbReference type="SAM" id="MobiDB-lite"/>
    </source>
</evidence>
<evidence type="ECO:0000256" key="2">
    <source>
        <dbReference type="ARBA" id="ARBA00022729"/>
    </source>
</evidence>
<evidence type="ECO:0000259" key="8">
    <source>
        <dbReference type="PROSITE" id="PS50940"/>
    </source>
</evidence>
<feature type="domain" description="Chitin-binding type-2" evidence="8">
    <location>
        <begin position="443"/>
        <end position="501"/>
    </location>
</feature>
<keyword evidence="1" id="KW-0147">Chitin-binding</keyword>
<protein>
    <submittedName>
        <fullName evidence="9">(diamondback moth) hypothetical protein</fullName>
    </submittedName>
</protein>
<dbReference type="EMBL" id="CAJHNJ030000012">
    <property type="protein sequence ID" value="CAG9110462.1"/>
    <property type="molecule type" value="Genomic_DNA"/>
</dbReference>
<dbReference type="PANTHER" id="PTHR23301:SF107">
    <property type="entry name" value="LD20793P"/>
    <property type="match status" value="1"/>
</dbReference>
<keyword evidence="5" id="KW-0325">Glycoprotein</keyword>
<dbReference type="GO" id="GO:0005576">
    <property type="term" value="C:extracellular region"/>
    <property type="evidence" value="ECO:0007669"/>
    <property type="project" value="InterPro"/>
</dbReference>
<evidence type="ECO:0000313" key="9">
    <source>
        <dbReference type="EMBL" id="CAG9110462.1"/>
    </source>
</evidence>
<feature type="signal peptide" evidence="7">
    <location>
        <begin position="1"/>
        <end position="19"/>
    </location>
</feature>
<dbReference type="SMART" id="SM00494">
    <property type="entry name" value="ChtBD2"/>
    <property type="match status" value="3"/>
</dbReference>
<feature type="domain" description="Chitin-binding type-2" evidence="8">
    <location>
        <begin position="572"/>
        <end position="639"/>
    </location>
</feature>
<dbReference type="InterPro" id="IPR002557">
    <property type="entry name" value="Chitin-bd_dom"/>
</dbReference>
<keyword evidence="10" id="KW-1185">Reference proteome</keyword>
<dbReference type="PANTHER" id="PTHR23301">
    <property type="entry name" value="CHITIN BINDING PERITROPHIN-A"/>
    <property type="match status" value="1"/>
</dbReference>
<evidence type="ECO:0000256" key="3">
    <source>
        <dbReference type="ARBA" id="ARBA00022737"/>
    </source>
</evidence>
<gene>
    <name evidence="9" type="ORF">PLXY2_LOCUS4540</name>
</gene>
<feature type="region of interest" description="Disordered" evidence="6">
    <location>
        <begin position="174"/>
        <end position="208"/>
    </location>
</feature>
<keyword evidence="2 7" id="KW-0732">Signal</keyword>
<dbReference type="InterPro" id="IPR036508">
    <property type="entry name" value="Chitin-bd_dom_sf"/>
</dbReference>
<evidence type="ECO:0000256" key="4">
    <source>
        <dbReference type="ARBA" id="ARBA00023157"/>
    </source>
</evidence>
<comment type="caution">
    <text evidence="9">The sequence shown here is derived from an EMBL/GenBank/DDBJ whole genome shotgun (WGS) entry which is preliminary data.</text>
</comment>
<evidence type="ECO:0000256" key="1">
    <source>
        <dbReference type="ARBA" id="ARBA00022669"/>
    </source>
</evidence>
<dbReference type="Proteomes" id="UP000653454">
    <property type="component" value="Unassembled WGS sequence"/>
</dbReference>
<evidence type="ECO:0000313" key="10">
    <source>
        <dbReference type="Proteomes" id="UP000653454"/>
    </source>
</evidence>
<feature type="domain" description="Chitin-binding type-2" evidence="8">
    <location>
        <begin position="511"/>
        <end position="567"/>
    </location>
</feature>
<sequence>MVPRLTVSVFVMGLALVAAQGEVESTASSSPGYNRSGTRTILFPRVSQPIYRIPRPKPNPTMIRPLEPIEPVQPVPEVNAKDNEPQQPTIIEPTTSVPLAEVPVETSIAQVPNFNRLGPRRPVFSVRTTSVPKEDLKSASVQPEIPPSTVGNNFGPQRPIFSARPIPKPTSFGVLSTPSPISPPATEVTSTMPESPTVIPSKDIPNQRRPGFFARPVPRPISFGVIQTPQPDPPQDKSISAMKEPIPPSVPAPLEVPEASPVTVEVQPEGTSISTELGYANDAIKATNNEKPELTTAVVAVPEITTITPTVKPEDTSFAVVNPSIRGAFRSPRPLFSAPPPSEPAVTVPAESISISSGPVAQDPVVEDPQPDIPSIRSGYLIPNQQKPYSPSKIIYFPKPIPNRPPPGAPTGPVANVPLGPRPTTKPKSEIPVSTVANPILVNYRCSSEYGYFAKSDCDSYIECKKNVAIEYTCPDGLHFNPNAIWPEYACAYPSEVKCQGNSFEQAPKPTSECPRQYGFFEAPSDCSRYISCQEGAATLMNCPPGLVFNPSVSSCDWPEQVPSCDAKVFRGFTCPEAPLDEFGNPWDIIINYKYANSCKNYVACQRGKPRLLSCDSGFSFDSEAGYCVESDYVKGCTENY</sequence>
<organism evidence="9 10">
    <name type="scientific">Plutella xylostella</name>
    <name type="common">Diamondback moth</name>
    <name type="synonym">Plutella maculipennis</name>
    <dbReference type="NCBI Taxonomy" id="51655"/>
    <lineage>
        <taxon>Eukaryota</taxon>
        <taxon>Metazoa</taxon>
        <taxon>Ecdysozoa</taxon>
        <taxon>Arthropoda</taxon>
        <taxon>Hexapoda</taxon>
        <taxon>Insecta</taxon>
        <taxon>Pterygota</taxon>
        <taxon>Neoptera</taxon>
        <taxon>Endopterygota</taxon>
        <taxon>Lepidoptera</taxon>
        <taxon>Glossata</taxon>
        <taxon>Ditrysia</taxon>
        <taxon>Yponomeutoidea</taxon>
        <taxon>Plutellidae</taxon>
        <taxon>Plutella</taxon>
    </lineage>
</organism>
<dbReference type="Gene3D" id="2.170.140.10">
    <property type="entry name" value="Chitin binding domain"/>
    <property type="match status" value="3"/>
</dbReference>
<dbReference type="AlphaFoldDB" id="A0A8S4E5S4"/>
<evidence type="ECO:0000256" key="5">
    <source>
        <dbReference type="ARBA" id="ARBA00023180"/>
    </source>
</evidence>
<feature type="chain" id="PRO_5035787264" evidence="7">
    <location>
        <begin position="20"/>
        <end position="641"/>
    </location>
</feature>
<feature type="region of interest" description="Disordered" evidence="6">
    <location>
        <begin position="134"/>
        <end position="156"/>
    </location>
</feature>
<dbReference type="InterPro" id="IPR051940">
    <property type="entry name" value="Chitin_bind-dev_reg"/>
</dbReference>
<proteinExistence type="predicted"/>
<name>A0A8S4E5S4_PLUXY</name>
<evidence type="ECO:0000256" key="7">
    <source>
        <dbReference type="SAM" id="SignalP"/>
    </source>
</evidence>
<dbReference type="GO" id="GO:0008061">
    <property type="term" value="F:chitin binding"/>
    <property type="evidence" value="ECO:0007669"/>
    <property type="project" value="UniProtKB-KW"/>
</dbReference>
<dbReference type="PROSITE" id="PS50940">
    <property type="entry name" value="CHIT_BIND_II"/>
    <property type="match status" value="3"/>
</dbReference>
<dbReference type="Pfam" id="PF01607">
    <property type="entry name" value="CBM_14"/>
    <property type="match status" value="3"/>
</dbReference>
<dbReference type="SUPFAM" id="SSF57625">
    <property type="entry name" value="Invertebrate chitin-binding proteins"/>
    <property type="match status" value="3"/>
</dbReference>
<reference evidence="9" key="1">
    <citation type="submission" date="2020-11" db="EMBL/GenBank/DDBJ databases">
        <authorList>
            <person name="Whiteford S."/>
        </authorList>
    </citation>
    <scope>NUCLEOTIDE SEQUENCE</scope>
</reference>
<keyword evidence="3" id="KW-0677">Repeat</keyword>